<evidence type="ECO:0000256" key="3">
    <source>
        <dbReference type="ARBA" id="ARBA00022729"/>
    </source>
</evidence>
<organism evidence="6 7">
    <name type="scientific">Vagococcus acidifermentans</name>
    <dbReference type="NCBI Taxonomy" id="564710"/>
    <lineage>
        <taxon>Bacteria</taxon>
        <taxon>Bacillati</taxon>
        <taxon>Bacillota</taxon>
        <taxon>Bacilli</taxon>
        <taxon>Lactobacillales</taxon>
        <taxon>Enterococcaceae</taxon>
        <taxon>Vagococcus</taxon>
    </lineage>
</organism>
<dbReference type="AlphaFoldDB" id="A0A430AQN8"/>
<dbReference type="PANTHER" id="PTHR30024">
    <property type="entry name" value="ALIPHATIC SULFONATES-BINDING PROTEIN-RELATED"/>
    <property type="match status" value="1"/>
</dbReference>
<evidence type="ECO:0000313" key="6">
    <source>
        <dbReference type="EMBL" id="RSU10432.1"/>
    </source>
</evidence>
<dbReference type="PANTHER" id="PTHR30024:SF47">
    <property type="entry name" value="TAURINE-BINDING PERIPLASMIC PROTEIN"/>
    <property type="match status" value="1"/>
</dbReference>
<evidence type="ECO:0000256" key="4">
    <source>
        <dbReference type="SAM" id="SignalP"/>
    </source>
</evidence>
<comment type="caution">
    <text evidence="6">The sequence shown here is derived from an EMBL/GenBank/DDBJ whole genome shotgun (WGS) entry which is preliminary data.</text>
</comment>
<dbReference type="GO" id="GO:0042597">
    <property type="term" value="C:periplasmic space"/>
    <property type="evidence" value="ECO:0007669"/>
    <property type="project" value="UniProtKB-SubCell"/>
</dbReference>
<evidence type="ECO:0000256" key="1">
    <source>
        <dbReference type="ARBA" id="ARBA00004418"/>
    </source>
</evidence>
<dbReference type="Proteomes" id="UP000286773">
    <property type="component" value="Unassembled WGS sequence"/>
</dbReference>
<dbReference type="PROSITE" id="PS51257">
    <property type="entry name" value="PROKAR_LIPOPROTEIN"/>
    <property type="match status" value="1"/>
</dbReference>
<comment type="similarity">
    <text evidence="2">Belongs to the bacterial solute-binding protein SsuA/TauA family.</text>
</comment>
<dbReference type="OrthoDB" id="9815602at2"/>
<evidence type="ECO:0000259" key="5">
    <source>
        <dbReference type="Pfam" id="PF09084"/>
    </source>
</evidence>
<feature type="chain" id="PRO_5038817229" evidence="4">
    <location>
        <begin position="20"/>
        <end position="338"/>
    </location>
</feature>
<accession>A0A430AQN8</accession>
<protein>
    <submittedName>
        <fullName evidence="6">Myristoyl transferase</fullName>
    </submittedName>
</protein>
<feature type="domain" description="SsuA/THI5-like" evidence="5">
    <location>
        <begin position="63"/>
        <end position="270"/>
    </location>
</feature>
<name>A0A430AQN8_9ENTE</name>
<dbReference type="SUPFAM" id="SSF53850">
    <property type="entry name" value="Periplasmic binding protein-like II"/>
    <property type="match status" value="1"/>
</dbReference>
<dbReference type="RefSeq" id="WP_126814261.1">
    <property type="nucleotide sequence ID" value="NZ_NGKC01000012.1"/>
</dbReference>
<comment type="subcellular location">
    <subcellularLocation>
        <location evidence="1">Periplasm</location>
    </subcellularLocation>
</comment>
<evidence type="ECO:0000313" key="7">
    <source>
        <dbReference type="Proteomes" id="UP000286773"/>
    </source>
</evidence>
<dbReference type="Pfam" id="PF09084">
    <property type="entry name" value="NMT1"/>
    <property type="match status" value="1"/>
</dbReference>
<proteinExistence type="inferred from homology"/>
<gene>
    <name evidence="6" type="ORF">CBF27_10480</name>
</gene>
<dbReference type="EMBL" id="NGKC01000012">
    <property type="protein sequence ID" value="RSU10432.1"/>
    <property type="molecule type" value="Genomic_DNA"/>
</dbReference>
<dbReference type="GO" id="GO:0016740">
    <property type="term" value="F:transferase activity"/>
    <property type="evidence" value="ECO:0007669"/>
    <property type="project" value="UniProtKB-KW"/>
</dbReference>
<dbReference type="InterPro" id="IPR015168">
    <property type="entry name" value="SsuA/THI5"/>
</dbReference>
<evidence type="ECO:0000256" key="2">
    <source>
        <dbReference type="ARBA" id="ARBA00010742"/>
    </source>
</evidence>
<sequence length="338" mass="37149">MKKKVVTILLALTAVLVLGGCAKKESQPANKKIDINDEEAWKKEPAYKETIKVGYNGGACLSPLGLAKEKGFYEKEGLNVELVSTTETKDAVGTGQVDFSGDHIATLLVPAVNGVNMLFTTGIHTGCKTLYVLSDSGITSTKDLIGQTIAVPDGIGNSDHNIALRFLNKDNIAPDEVHFKQVESTATILAMENGEIQGAVLSDQFAKKFLDEGKLTAIRSITFDDDFKTETCCVLAMNRDFYEKNPITAAKITRAMKETREWVENNKEEAVDLMLENNWASGDRQVVLDVVKTYNFGISDADTEKTLKDVMTDYKKFGIIGEDKETEKSIGYLWNPVN</sequence>
<feature type="signal peptide" evidence="4">
    <location>
        <begin position="1"/>
        <end position="19"/>
    </location>
</feature>
<dbReference type="Gene3D" id="3.40.190.10">
    <property type="entry name" value="Periplasmic binding protein-like II"/>
    <property type="match status" value="2"/>
</dbReference>
<keyword evidence="6" id="KW-0808">Transferase</keyword>
<reference evidence="6 7" key="1">
    <citation type="submission" date="2017-05" db="EMBL/GenBank/DDBJ databases">
        <title>Vagococcus spp. assemblies.</title>
        <authorList>
            <person name="Gulvik C.A."/>
        </authorList>
    </citation>
    <scope>NUCLEOTIDE SEQUENCE [LARGE SCALE GENOMIC DNA]</scope>
    <source>
        <strain evidence="6 7">LMG 24798</strain>
    </source>
</reference>
<keyword evidence="7" id="KW-1185">Reference proteome</keyword>
<keyword evidence="3 4" id="KW-0732">Signal</keyword>